<evidence type="ECO:0000313" key="3">
    <source>
        <dbReference type="Proteomes" id="UP000221165"/>
    </source>
</evidence>
<dbReference type="AlphaFoldDB" id="A0A2C6KTP2"/>
<keyword evidence="1" id="KW-0732">Signal</keyword>
<protein>
    <submittedName>
        <fullName evidence="2">Uncharacterized protein</fullName>
    </submittedName>
</protein>
<comment type="caution">
    <text evidence="2">The sequence shown here is derived from an EMBL/GenBank/DDBJ whole genome shotgun (WGS) entry which is preliminary data.</text>
</comment>
<dbReference type="Proteomes" id="UP000221165">
    <property type="component" value="Unassembled WGS sequence"/>
</dbReference>
<keyword evidence="3" id="KW-1185">Reference proteome</keyword>
<gene>
    <name evidence="2" type="ORF">CSUI_006536</name>
</gene>
<evidence type="ECO:0000313" key="2">
    <source>
        <dbReference type="EMBL" id="PHJ19632.1"/>
    </source>
</evidence>
<proteinExistence type="predicted"/>
<dbReference type="VEuPathDB" id="ToxoDB:CSUI_006536"/>
<name>A0A2C6KTP2_9APIC</name>
<reference evidence="2 3" key="1">
    <citation type="journal article" date="2017" name="Int. J. Parasitol.">
        <title>The genome of the protozoan parasite Cystoisospora suis and a reverse vaccinology approach to identify vaccine candidates.</title>
        <authorList>
            <person name="Palmieri N."/>
            <person name="Shrestha A."/>
            <person name="Ruttkowski B."/>
            <person name="Beck T."/>
            <person name="Vogl C."/>
            <person name="Tomley F."/>
            <person name="Blake D.P."/>
            <person name="Joachim A."/>
        </authorList>
    </citation>
    <scope>NUCLEOTIDE SEQUENCE [LARGE SCALE GENOMIC DNA]</scope>
    <source>
        <strain evidence="2 3">Wien I</strain>
    </source>
</reference>
<dbReference type="GeneID" id="94429903"/>
<dbReference type="EMBL" id="MIGC01003314">
    <property type="protein sequence ID" value="PHJ19632.1"/>
    <property type="molecule type" value="Genomic_DNA"/>
</dbReference>
<organism evidence="2 3">
    <name type="scientific">Cystoisospora suis</name>
    <dbReference type="NCBI Taxonomy" id="483139"/>
    <lineage>
        <taxon>Eukaryota</taxon>
        <taxon>Sar</taxon>
        <taxon>Alveolata</taxon>
        <taxon>Apicomplexa</taxon>
        <taxon>Conoidasida</taxon>
        <taxon>Coccidia</taxon>
        <taxon>Eucoccidiorida</taxon>
        <taxon>Eimeriorina</taxon>
        <taxon>Sarcocystidae</taxon>
        <taxon>Cystoisospora</taxon>
    </lineage>
</organism>
<accession>A0A2C6KTP2</accession>
<sequence length="48" mass="5666">SLFFSSCLCSVLLHLLSYVSECRRLHLFLLHHEQPHHLLCIDGQRLFC</sequence>
<feature type="chain" id="PRO_5013333471" evidence="1">
    <location>
        <begin position="23"/>
        <end position="48"/>
    </location>
</feature>
<feature type="signal peptide" evidence="1">
    <location>
        <begin position="1"/>
        <end position="22"/>
    </location>
</feature>
<feature type="non-terminal residue" evidence="2">
    <location>
        <position position="1"/>
    </location>
</feature>
<evidence type="ECO:0000256" key="1">
    <source>
        <dbReference type="SAM" id="SignalP"/>
    </source>
</evidence>
<dbReference type="RefSeq" id="XP_067921330.1">
    <property type="nucleotide sequence ID" value="XM_068066692.1"/>
</dbReference>